<reference evidence="2 3" key="2">
    <citation type="submission" date="2019-02" db="EMBL/GenBank/DDBJ databases">
        <title>'Lichenibacterium ramalinii' gen. nov. sp. nov., 'Lichenibacterium minor' gen. nov. sp. nov.</title>
        <authorList>
            <person name="Pankratov T."/>
        </authorList>
    </citation>
    <scope>NUCLEOTIDE SEQUENCE [LARGE SCALE GENOMIC DNA]</scope>
    <source>
        <strain evidence="2 3">RmlP001</strain>
    </source>
</reference>
<dbReference type="InterPro" id="IPR003018">
    <property type="entry name" value="GAF"/>
</dbReference>
<dbReference type="GO" id="GO:0071111">
    <property type="term" value="F:cyclic-guanylate-specific phosphodiesterase activity"/>
    <property type="evidence" value="ECO:0007669"/>
    <property type="project" value="InterPro"/>
</dbReference>
<dbReference type="Proteomes" id="UP000289411">
    <property type="component" value="Unassembled WGS sequence"/>
</dbReference>
<dbReference type="InterPro" id="IPR000160">
    <property type="entry name" value="GGDEF_dom"/>
</dbReference>
<dbReference type="SUPFAM" id="SSF55781">
    <property type="entry name" value="GAF domain-like"/>
    <property type="match status" value="1"/>
</dbReference>
<dbReference type="AlphaFoldDB" id="A0A4Q2R770"/>
<dbReference type="CDD" id="cd01948">
    <property type="entry name" value="EAL"/>
    <property type="match status" value="1"/>
</dbReference>
<gene>
    <name evidence="2" type="ORF">D3272_25300</name>
</gene>
<dbReference type="SMART" id="SM00065">
    <property type="entry name" value="GAF"/>
    <property type="match status" value="1"/>
</dbReference>
<organism evidence="2 3">
    <name type="scientific">Lichenibacterium ramalinae</name>
    <dbReference type="NCBI Taxonomy" id="2316527"/>
    <lineage>
        <taxon>Bacteria</taxon>
        <taxon>Pseudomonadati</taxon>
        <taxon>Pseudomonadota</taxon>
        <taxon>Alphaproteobacteria</taxon>
        <taxon>Hyphomicrobiales</taxon>
        <taxon>Lichenihabitantaceae</taxon>
        <taxon>Lichenibacterium</taxon>
    </lineage>
</organism>
<dbReference type="InterPro" id="IPR001633">
    <property type="entry name" value="EAL_dom"/>
</dbReference>
<dbReference type="EMBL" id="QYBC01000034">
    <property type="protein sequence ID" value="RYB01573.1"/>
    <property type="molecule type" value="Genomic_DNA"/>
</dbReference>
<dbReference type="InterPro" id="IPR035919">
    <property type="entry name" value="EAL_sf"/>
</dbReference>
<dbReference type="Gene3D" id="3.30.450.40">
    <property type="match status" value="1"/>
</dbReference>
<dbReference type="SUPFAM" id="SSF141868">
    <property type="entry name" value="EAL domain-like"/>
    <property type="match status" value="1"/>
</dbReference>
<dbReference type="OrthoDB" id="9814202at2"/>
<dbReference type="Gene3D" id="3.20.20.450">
    <property type="entry name" value="EAL domain"/>
    <property type="match status" value="1"/>
</dbReference>
<name>A0A4Q2R770_9HYPH</name>
<proteinExistence type="predicted"/>
<keyword evidence="3" id="KW-1185">Reference proteome</keyword>
<dbReference type="Pfam" id="PF01590">
    <property type="entry name" value="GAF"/>
    <property type="match status" value="1"/>
</dbReference>
<dbReference type="InterPro" id="IPR050706">
    <property type="entry name" value="Cyclic-di-GMP_PDE-like"/>
</dbReference>
<dbReference type="InterPro" id="IPR043128">
    <property type="entry name" value="Rev_trsase/Diguanyl_cyclase"/>
</dbReference>
<feature type="domain" description="EAL" evidence="1">
    <location>
        <begin position="328"/>
        <end position="582"/>
    </location>
</feature>
<evidence type="ECO:0000313" key="2">
    <source>
        <dbReference type="EMBL" id="RYB01573.1"/>
    </source>
</evidence>
<dbReference type="Pfam" id="PF00990">
    <property type="entry name" value="GGDEF"/>
    <property type="match status" value="1"/>
</dbReference>
<dbReference type="SUPFAM" id="SSF55073">
    <property type="entry name" value="Nucleotide cyclase"/>
    <property type="match status" value="1"/>
</dbReference>
<dbReference type="Pfam" id="PF00563">
    <property type="entry name" value="EAL"/>
    <property type="match status" value="1"/>
</dbReference>
<sequence length="592" mass="64574">MINHEPSRLAALMQLDLLDTPASESFDRITRMASQIFDLPIAAVSLTDTDRQWFKSRVGVEHREVPRVGAPCAQVAETCDILVIEDFETDDVYRDSVLGRAGIRFYAGAPLVTRDGFGLGAMCVLGTSPRTVKGSELAALRDLAAMVMSQIELQHAFGRIDPISALPNRTQFLEDLADLARDEGTGRRRIVSLLDLMAVDQLNHTQRVMGPAAIDAIIRVAARNLRILIGPQRKAYHVGASQFACLAPDGVDETDYLDMVRAKTEQFRKLGGEDVLGTTVIGVAPFVLGEVAPSDVLRIAQGAAQDARATGLPFHSHSATSDKAFRRSFALLRDFEVALAASSDLRLVYQPRIDLASGQCLGAEALLRWTHPTLGPIGPSEFIPLIERMSLATPTTAWVIETAVAQIASWREAGLDLTVSVNISSANLHDSGFADSVKAVLRRHGVPPTVIELEVTETAIMNDAELALTQLNQLAEAGIRLAIDDFGTGYSSLSYLQRLPIHVVKIDRSFIARIDTDPRQLSLITMMVSMAKHLGHRVVAEGVETPAVLDRLRSTGCDEVQGYLFSHPLPPQDFVAWTKVGRRDEAPDRRLA</sequence>
<dbReference type="Gene3D" id="3.30.70.270">
    <property type="match status" value="1"/>
</dbReference>
<dbReference type="InterPro" id="IPR029787">
    <property type="entry name" value="Nucleotide_cyclase"/>
</dbReference>
<comment type="caution">
    <text evidence="2">The sequence shown here is derived from an EMBL/GenBank/DDBJ whole genome shotgun (WGS) entry which is preliminary data.</text>
</comment>
<protein>
    <submittedName>
        <fullName evidence="2">EAL domain-containing protein</fullName>
    </submittedName>
</protein>
<evidence type="ECO:0000313" key="3">
    <source>
        <dbReference type="Proteomes" id="UP000289411"/>
    </source>
</evidence>
<dbReference type="SMART" id="SM00267">
    <property type="entry name" value="GGDEF"/>
    <property type="match status" value="1"/>
</dbReference>
<reference evidence="2 3" key="1">
    <citation type="submission" date="2018-09" db="EMBL/GenBank/DDBJ databases">
        <authorList>
            <person name="Grouzdev D.S."/>
            <person name="Krutkina M.S."/>
        </authorList>
    </citation>
    <scope>NUCLEOTIDE SEQUENCE [LARGE SCALE GENOMIC DNA]</scope>
    <source>
        <strain evidence="2 3">RmlP001</strain>
    </source>
</reference>
<dbReference type="PROSITE" id="PS50883">
    <property type="entry name" value="EAL"/>
    <property type="match status" value="1"/>
</dbReference>
<dbReference type="PANTHER" id="PTHR33121:SF19">
    <property type="entry name" value="CYCLIC DI-GMP PHOSPHODIESTERASE PA2567"/>
    <property type="match status" value="1"/>
</dbReference>
<dbReference type="SMART" id="SM00052">
    <property type="entry name" value="EAL"/>
    <property type="match status" value="1"/>
</dbReference>
<evidence type="ECO:0000259" key="1">
    <source>
        <dbReference type="PROSITE" id="PS50883"/>
    </source>
</evidence>
<dbReference type="InterPro" id="IPR029016">
    <property type="entry name" value="GAF-like_dom_sf"/>
</dbReference>
<dbReference type="PANTHER" id="PTHR33121">
    <property type="entry name" value="CYCLIC DI-GMP PHOSPHODIESTERASE PDEF"/>
    <property type="match status" value="1"/>
</dbReference>
<accession>A0A4Q2R770</accession>